<organism evidence="2 3">
    <name type="scientific">Eumeta variegata</name>
    <name type="common">Bagworm moth</name>
    <name type="synonym">Eumeta japonica</name>
    <dbReference type="NCBI Taxonomy" id="151549"/>
    <lineage>
        <taxon>Eukaryota</taxon>
        <taxon>Metazoa</taxon>
        <taxon>Ecdysozoa</taxon>
        <taxon>Arthropoda</taxon>
        <taxon>Hexapoda</taxon>
        <taxon>Insecta</taxon>
        <taxon>Pterygota</taxon>
        <taxon>Neoptera</taxon>
        <taxon>Endopterygota</taxon>
        <taxon>Lepidoptera</taxon>
        <taxon>Glossata</taxon>
        <taxon>Ditrysia</taxon>
        <taxon>Tineoidea</taxon>
        <taxon>Psychidae</taxon>
        <taxon>Oiketicinae</taxon>
        <taxon>Eumeta</taxon>
    </lineage>
</organism>
<dbReference type="EMBL" id="BGZK01001877">
    <property type="protein sequence ID" value="GBP87708.1"/>
    <property type="molecule type" value="Genomic_DNA"/>
</dbReference>
<proteinExistence type="predicted"/>
<keyword evidence="3" id="KW-1185">Reference proteome</keyword>
<gene>
    <name evidence="2" type="ORF">EVAR_61933_1</name>
</gene>
<dbReference type="AlphaFoldDB" id="A0A4C1ZIY8"/>
<comment type="caution">
    <text evidence="2">The sequence shown here is derived from an EMBL/GenBank/DDBJ whole genome shotgun (WGS) entry which is preliminary data.</text>
</comment>
<feature type="region of interest" description="Disordered" evidence="1">
    <location>
        <begin position="151"/>
        <end position="211"/>
    </location>
</feature>
<evidence type="ECO:0000313" key="2">
    <source>
        <dbReference type="EMBL" id="GBP87708.1"/>
    </source>
</evidence>
<dbReference type="OrthoDB" id="6159439at2759"/>
<protein>
    <submittedName>
        <fullName evidence="2">Uncharacterized protein</fullName>
    </submittedName>
</protein>
<dbReference type="Proteomes" id="UP000299102">
    <property type="component" value="Unassembled WGS sequence"/>
</dbReference>
<reference evidence="2 3" key="1">
    <citation type="journal article" date="2019" name="Commun. Biol.">
        <title>The bagworm genome reveals a unique fibroin gene that provides high tensile strength.</title>
        <authorList>
            <person name="Kono N."/>
            <person name="Nakamura H."/>
            <person name="Ohtoshi R."/>
            <person name="Tomita M."/>
            <person name="Numata K."/>
            <person name="Arakawa K."/>
        </authorList>
    </citation>
    <scope>NUCLEOTIDE SEQUENCE [LARGE SCALE GENOMIC DNA]</scope>
</reference>
<sequence length="329" mass="37187">MSSVATNRISEMWNCADSTQSDMQPKQFPFRELDATPTPYPPYQGQPYWHQSDYPHMHQNAAYVSKMYQNRLQDTADAVKLEPQNWQNYPINSDYSDGRAYVDAVNKWRTMNSDGNYYKQYCETGHQNFSYDARANTAALLPNQTYIESKQDIKTQHRASPSQCSIPDSNYGSPSSSTSLKPASPEQEDSPNLRALLTKPMKRRSPYSQCEKSYKQESLQRLVCQRPETEYGWAKNETECDLSQFHGGYEGANDDSRLSIKKLDQKGAAGGADAAGCPDVTRVEPEAPAIKADYTENKMAAAAPGVHGFYPWMKTTGKQFEAFIMYCNN</sequence>
<name>A0A4C1ZIY8_EUMVA</name>
<feature type="compositionally biased region" description="Polar residues" evidence="1">
    <location>
        <begin position="158"/>
        <end position="172"/>
    </location>
</feature>
<evidence type="ECO:0000313" key="3">
    <source>
        <dbReference type="Proteomes" id="UP000299102"/>
    </source>
</evidence>
<feature type="compositionally biased region" description="Low complexity" evidence="1">
    <location>
        <begin position="173"/>
        <end position="185"/>
    </location>
</feature>
<evidence type="ECO:0000256" key="1">
    <source>
        <dbReference type="SAM" id="MobiDB-lite"/>
    </source>
</evidence>
<accession>A0A4C1ZIY8</accession>